<dbReference type="GO" id="GO:0009103">
    <property type="term" value="P:lipopolysaccharide biosynthetic process"/>
    <property type="evidence" value="ECO:0007669"/>
    <property type="project" value="TreeGrafter"/>
</dbReference>
<dbReference type="CDD" id="cd03809">
    <property type="entry name" value="GT4_MtfB-like"/>
    <property type="match status" value="1"/>
</dbReference>
<dbReference type="Proteomes" id="UP000294575">
    <property type="component" value="Unassembled WGS sequence"/>
</dbReference>
<sequence length="372" mass="41799">MIVVINAFSAKVGGGKTYLYNLLENVPAKQVQVYIFGYDDLDQFQTASVRRIRTRFPVYNPVLRLFWERFILPIWLSKLQADLLFCPGGVVNTRPPAGCRVVTMFRNMLPFDEQALADTRSIKLKFKNYLLKKRMLASMASADLVIFVSDYARSIIERQITIKQAVTISHGIGDNFFVMNDEPERPVLPFSGKYILYVSRFEFYKRHLQLVKAYALLSDCIRDEYKLLIVGGGGGQTATEVHDFVASQGLGTSVFLLGEYPYAALPALYKHASLFTFMSACENCPNILLEVMGAGVPIVSSDYAPMPEFGGDAVRYVSPDDPQQVSQVLTDTLSDPALLNTLSARVAERSLLYKWSRTAMLTWRALFKVANT</sequence>
<name>A0A4R6U3A6_9GAMM</name>
<dbReference type="Pfam" id="PF13439">
    <property type="entry name" value="Glyco_transf_4"/>
    <property type="match status" value="1"/>
</dbReference>
<dbReference type="PANTHER" id="PTHR46401">
    <property type="entry name" value="GLYCOSYLTRANSFERASE WBBK-RELATED"/>
    <property type="match status" value="1"/>
</dbReference>
<dbReference type="InterPro" id="IPR001296">
    <property type="entry name" value="Glyco_trans_1"/>
</dbReference>
<dbReference type="GO" id="GO:0016757">
    <property type="term" value="F:glycosyltransferase activity"/>
    <property type="evidence" value="ECO:0007669"/>
    <property type="project" value="InterPro"/>
</dbReference>
<gene>
    <name evidence="4" type="ORF">DFQ45_107101</name>
</gene>
<dbReference type="SUPFAM" id="SSF53756">
    <property type="entry name" value="UDP-Glycosyltransferase/glycogen phosphorylase"/>
    <property type="match status" value="1"/>
</dbReference>
<protein>
    <submittedName>
        <fullName evidence="4">Glycosyltransferase involved in cell wall biosynthesis</fullName>
    </submittedName>
</protein>
<evidence type="ECO:0000313" key="5">
    <source>
        <dbReference type="Proteomes" id="UP000294575"/>
    </source>
</evidence>
<evidence type="ECO:0000259" key="2">
    <source>
        <dbReference type="Pfam" id="PF00534"/>
    </source>
</evidence>
<evidence type="ECO:0000256" key="1">
    <source>
        <dbReference type="ARBA" id="ARBA00022679"/>
    </source>
</evidence>
<evidence type="ECO:0000313" key="4">
    <source>
        <dbReference type="EMBL" id="TDQ37594.1"/>
    </source>
</evidence>
<evidence type="ECO:0000259" key="3">
    <source>
        <dbReference type="Pfam" id="PF13439"/>
    </source>
</evidence>
<proteinExistence type="predicted"/>
<dbReference type="PANTHER" id="PTHR46401:SF2">
    <property type="entry name" value="GLYCOSYLTRANSFERASE WBBK-RELATED"/>
    <property type="match status" value="1"/>
</dbReference>
<dbReference type="OrthoDB" id="9801609at2"/>
<feature type="domain" description="Glycosyltransferase subfamily 4-like N-terminal" evidence="3">
    <location>
        <begin position="12"/>
        <end position="172"/>
    </location>
</feature>
<keyword evidence="5" id="KW-1185">Reference proteome</keyword>
<dbReference type="Pfam" id="PF00534">
    <property type="entry name" value="Glycos_transf_1"/>
    <property type="match status" value="1"/>
</dbReference>
<dbReference type="EMBL" id="SNYK01000007">
    <property type="protein sequence ID" value="TDQ37594.1"/>
    <property type="molecule type" value="Genomic_DNA"/>
</dbReference>
<dbReference type="InterPro" id="IPR028098">
    <property type="entry name" value="Glyco_trans_4-like_N"/>
</dbReference>
<keyword evidence="1 4" id="KW-0808">Transferase</keyword>
<accession>A0A4R6U3A6</accession>
<dbReference type="Gene3D" id="3.40.50.2000">
    <property type="entry name" value="Glycogen Phosphorylase B"/>
    <property type="match status" value="2"/>
</dbReference>
<feature type="domain" description="Glycosyl transferase family 1" evidence="2">
    <location>
        <begin position="191"/>
        <end position="344"/>
    </location>
</feature>
<reference evidence="4 5" key="1">
    <citation type="submission" date="2019-03" db="EMBL/GenBank/DDBJ databases">
        <title>Genomic Encyclopedia of Type Strains, Phase IV (KMG-IV): sequencing the most valuable type-strain genomes for metagenomic binning, comparative biology and taxonomic classification.</title>
        <authorList>
            <person name="Goeker M."/>
        </authorList>
    </citation>
    <scope>NUCLEOTIDE SEQUENCE [LARGE SCALE GENOMIC DNA]</scope>
    <source>
        <strain evidence="4 5">DSM 28679</strain>
    </source>
</reference>
<dbReference type="RefSeq" id="WP_101495722.1">
    <property type="nucleotide sequence ID" value="NZ_LNJZ01000002.1"/>
</dbReference>
<dbReference type="AlphaFoldDB" id="A0A4R6U3A6"/>
<organism evidence="4 5">
    <name type="scientific">Thiopseudomonas denitrificans</name>
    <dbReference type="NCBI Taxonomy" id="1501432"/>
    <lineage>
        <taxon>Bacteria</taxon>
        <taxon>Pseudomonadati</taxon>
        <taxon>Pseudomonadota</taxon>
        <taxon>Gammaproteobacteria</taxon>
        <taxon>Pseudomonadales</taxon>
        <taxon>Pseudomonadaceae</taxon>
        <taxon>Thiopseudomonas</taxon>
    </lineage>
</organism>
<comment type="caution">
    <text evidence="4">The sequence shown here is derived from an EMBL/GenBank/DDBJ whole genome shotgun (WGS) entry which is preliminary data.</text>
</comment>